<gene>
    <name evidence="1" type="ORF">GS398_17535</name>
</gene>
<dbReference type="InterPro" id="IPR019904">
    <property type="entry name" value="Peroxiredoxin_OsmC"/>
</dbReference>
<dbReference type="PANTHER" id="PTHR42830:SF1">
    <property type="entry name" value="OSMOTICALLY INDUCIBLE FAMILY PROTEIN"/>
    <property type="match status" value="1"/>
</dbReference>
<dbReference type="PANTHER" id="PTHR42830">
    <property type="entry name" value="OSMOTICALLY INDUCIBLE FAMILY PROTEIN"/>
    <property type="match status" value="1"/>
</dbReference>
<reference evidence="1 2" key="1">
    <citation type="submission" date="2019-11" db="EMBL/GenBank/DDBJ databases">
        <title>Pedobacter sp. HMF7056 Genome sequencing and assembly.</title>
        <authorList>
            <person name="Kang H."/>
            <person name="Kim H."/>
            <person name="Joh K."/>
        </authorList>
    </citation>
    <scope>NUCLEOTIDE SEQUENCE [LARGE SCALE GENOMIC DNA]</scope>
    <source>
        <strain evidence="1 2">HMF7056</strain>
    </source>
</reference>
<sequence>MNMIRNATAVWHGSGKEGNGTLTTQSTVLNETQYSFNTRFAEGVGTNPEELVAAAHSGCFTMKLSFVLNEKGFTADSLTTRCLITFENGSITKSYLVVEGSVPGISDEQFQEAVKDAEANCPISKLLNTAISSEAKLV</sequence>
<dbReference type="GO" id="GO:0006979">
    <property type="term" value="P:response to oxidative stress"/>
    <property type="evidence" value="ECO:0007669"/>
    <property type="project" value="InterPro"/>
</dbReference>
<dbReference type="InterPro" id="IPR052707">
    <property type="entry name" value="OsmC_Ohr_Peroxiredoxin"/>
</dbReference>
<dbReference type="Pfam" id="PF02566">
    <property type="entry name" value="OsmC"/>
    <property type="match status" value="1"/>
</dbReference>
<dbReference type="InterPro" id="IPR015946">
    <property type="entry name" value="KH_dom-like_a/b"/>
</dbReference>
<organism evidence="1 2">
    <name type="scientific">Hufsiella ginkgonis</name>
    <dbReference type="NCBI Taxonomy" id="2695274"/>
    <lineage>
        <taxon>Bacteria</taxon>
        <taxon>Pseudomonadati</taxon>
        <taxon>Bacteroidota</taxon>
        <taxon>Sphingobacteriia</taxon>
        <taxon>Sphingobacteriales</taxon>
        <taxon>Sphingobacteriaceae</taxon>
        <taxon>Hufsiella</taxon>
    </lineage>
</organism>
<protein>
    <submittedName>
        <fullName evidence="1">OsmC family peroxiredoxin</fullName>
    </submittedName>
</protein>
<accession>A0A7K1Y1X5</accession>
<dbReference type="SUPFAM" id="SSF82784">
    <property type="entry name" value="OsmC-like"/>
    <property type="match status" value="1"/>
</dbReference>
<dbReference type="NCBIfam" id="TIGR03562">
    <property type="entry name" value="osmo_induc_OsmC"/>
    <property type="match status" value="1"/>
</dbReference>
<dbReference type="Gene3D" id="3.30.300.20">
    <property type="match status" value="1"/>
</dbReference>
<dbReference type="Proteomes" id="UP000451233">
    <property type="component" value="Unassembled WGS sequence"/>
</dbReference>
<evidence type="ECO:0000313" key="1">
    <source>
        <dbReference type="EMBL" id="MXV17107.1"/>
    </source>
</evidence>
<dbReference type="InterPro" id="IPR036102">
    <property type="entry name" value="OsmC/Ohrsf"/>
</dbReference>
<name>A0A7K1Y1X5_9SPHI</name>
<keyword evidence="2" id="KW-1185">Reference proteome</keyword>
<dbReference type="GO" id="GO:0004601">
    <property type="term" value="F:peroxidase activity"/>
    <property type="evidence" value="ECO:0007669"/>
    <property type="project" value="InterPro"/>
</dbReference>
<proteinExistence type="predicted"/>
<dbReference type="InterPro" id="IPR003718">
    <property type="entry name" value="OsmC/Ohr_fam"/>
</dbReference>
<comment type="caution">
    <text evidence="1">The sequence shown here is derived from an EMBL/GenBank/DDBJ whole genome shotgun (WGS) entry which is preliminary data.</text>
</comment>
<dbReference type="AlphaFoldDB" id="A0A7K1Y1X5"/>
<dbReference type="EMBL" id="WVHS01000004">
    <property type="protein sequence ID" value="MXV17107.1"/>
    <property type="molecule type" value="Genomic_DNA"/>
</dbReference>
<evidence type="ECO:0000313" key="2">
    <source>
        <dbReference type="Proteomes" id="UP000451233"/>
    </source>
</evidence>